<dbReference type="WBParaSite" id="SSTP_0000044400.1">
    <property type="protein sequence ID" value="SSTP_0000044400.1"/>
    <property type="gene ID" value="SSTP_0000044400"/>
</dbReference>
<dbReference type="AlphaFoldDB" id="A0A0K0DT83"/>
<accession>A0A0K0DT83</accession>
<sequence length="473" mass="55811">MTDCRENVKNDFLLDVSFSEMSITTYEDIIQKSFNSKRKEDILKQIFNERQQRREFIKPGPPIYFNSDEDGIVNFYDDLTDYIIRRKRQSLFIYKTFMRSLEIYCTQKNTQNYDIFYTNFSNKWLKDVGRIREYLNHCNLSCDEKNLVYETIVLLHLYITSINLKNFDLNTIINLLWCIYFNSQDDRVVSFLNITICDEFFISIPCIVVAIYKGMNFQSVPLDVENYSIFGMNNFRTNQNSDNDSVLSSFNKNSKPIIRGKRRCKTINRNNNNHSEEEFNIKKDRRKKLEELLLTCGDESLSRYSCSHLLKILDEKKRKKVKIYKESLPTDFKNLLDDTKKIGPELSFFSSENYLSNKDKGKVLVPGTPERIINKSDSHHETKQVFNSPSSTNNNNINCNTFTPYKDSDNINKLFLKTPESDYFEEDINKEIWKNKKRKICNIVLETPPHKINCRKVSKELNKISDLAKLNSS</sequence>
<dbReference type="Proteomes" id="UP000035681">
    <property type="component" value="Unplaced"/>
</dbReference>
<protein>
    <submittedName>
        <fullName evidence="2">Formin 2</fullName>
    </submittedName>
</protein>
<evidence type="ECO:0000313" key="2">
    <source>
        <dbReference type="WBParaSite" id="SSTP_0000044400.1"/>
    </source>
</evidence>
<reference evidence="2" key="1">
    <citation type="submission" date="2015-08" db="UniProtKB">
        <authorList>
            <consortium name="WormBaseParasite"/>
        </authorList>
    </citation>
    <scope>IDENTIFICATION</scope>
</reference>
<organism evidence="2">
    <name type="scientific">Strongyloides stercoralis</name>
    <name type="common">Threadworm</name>
    <dbReference type="NCBI Taxonomy" id="6248"/>
    <lineage>
        <taxon>Eukaryota</taxon>
        <taxon>Metazoa</taxon>
        <taxon>Ecdysozoa</taxon>
        <taxon>Nematoda</taxon>
        <taxon>Chromadorea</taxon>
        <taxon>Rhabditida</taxon>
        <taxon>Tylenchina</taxon>
        <taxon>Panagrolaimomorpha</taxon>
        <taxon>Strongyloidoidea</taxon>
        <taxon>Strongyloididae</taxon>
        <taxon>Strongyloides</taxon>
    </lineage>
</organism>
<name>A0A0K0DT83_STRER</name>
<dbReference type="WBParaSite" id="TCONS_00006661.p1">
    <property type="protein sequence ID" value="TCONS_00006661.p1"/>
    <property type="gene ID" value="XLOC_004787"/>
</dbReference>
<keyword evidence="1" id="KW-1185">Reference proteome</keyword>
<evidence type="ECO:0000313" key="1">
    <source>
        <dbReference type="Proteomes" id="UP000035681"/>
    </source>
</evidence>
<proteinExistence type="predicted"/>